<dbReference type="Proteomes" id="UP001231124">
    <property type="component" value="Unassembled WGS sequence"/>
</dbReference>
<evidence type="ECO:0000313" key="1">
    <source>
        <dbReference type="EMBL" id="MDQ0446910.1"/>
    </source>
</evidence>
<evidence type="ECO:0000313" key="2">
    <source>
        <dbReference type="Proteomes" id="UP001231124"/>
    </source>
</evidence>
<proteinExistence type="predicted"/>
<comment type="caution">
    <text evidence="1">The sequence shown here is derived from an EMBL/GenBank/DDBJ whole genome shotgun (WGS) entry which is preliminary data.</text>
</comment>
<keyword evidence="2" id="KW-1185">Reference proteome</keyword>
<name>A0ABU0HX49_9HYPH</name>
<protein>
    <submittedName>
        <fullName evidence="1">Uncharacterized protein</fullName>
    </submittedName>
</protein>
<gene>
    <name evidence="1" type="ORF">QO012_001401</name>
</gene>
<reference evidence="1 2" key="1">
    <citation type="submission" date="2023-07" db="EMBL/GenBank/DDBJ databases">
        <title>Genomic Encyclopedia of Type Strains, Phase IV (KMG-IV): sequencing the most valuable type-strain genomes for metagenomic binning, comparative biology and taxonomic classification.</title>
        <authorList>
            <person name="Goeker M."/>
        </authorList>
    </citation>
    <scope>NUCLEOTIDE SEQUENCE [LARGE SCALE GENOMIC DNA]</scope>
    <source>
        <strain evidence="1 2">DSM 19013</strain>
    </source>
</reference>
<dbReference type="EMBL" id="JAUSVP010000003">
    <property type="protein sequence ID" value="MDQ0446910.1"/>
    <property type="molecule type" value="Genomic_DNA"/>
</dbReference>
<accession>A0ABU0HX49</accession>
<dbReference type="RefSeq" id="WP_238201671.1">
    <property type="nucleotide sequence ID" value="NZ_BPQE01000004.1"/>
</dbReference>
<sequence length="53" mass="5860">MAYFIGIACPWILVVLLDRIAEGRRNAELSALGVTPEPATARSAYILKPDRPY</sequence>
<organism evidence="1 2">
    <name type="scientific">Methylobacterium aerolatum</name>
    <dbReference type="NCBI Taxonomy" id="418708"/>
    <lineage>
        <taxon>Bacteria</taxon>
        <taxon>Pseudomonadati</taxon>
        <taxon>Pseudomonadota</taxon>
        <taxon>Alphaproteobacteria</taxon>
        <taxon>Hyphomicrobiales</taxon>
        <taxon>Methylobacteriaceae</taxon>
        <taxon>Methylobacterium</taxon>
    </lineage>
</organism>